<dbReference type="InterPro" id="IPR000150">
    <property type="entry name" value="Cof"/>
</dbReference>
<dbReference type="InterPro" id="IPR023214">
    <property type="entry name" value="HAD_sf"/>
</dbReference>
<reference evidence="2" key="1">
    <citation type="journal article" date="2019" name="Int. J. Syst. Evol. Microbiol.">
        <title>The Global Catalogue of Microorganisms (GCM) 10K type strain sequencing project: providing services to taxonomists for standard genome sequencing and annotation.</title>
        <authorList>
            <consortium name="The Broad Institute Genomics Platform"/>
            <consortium name="The Broad Institute Genome Sequencing Center for Infectious Disease"/>
            <person name="Wu L."/>
            <person name="Ma J."/>
        </authorList>
    </citation>
    <scope>NUCLEOTIDE SEQUENCE [LARGE SCALE GENOMIC DNA]</scope>
    <source>
        <strain evidence="2">CCM 8911</strain>
    </source>
</reference>
<proteinExistence type="predicted"/>
<name>A0ABW4B875_9LACO</name>
<dbReference type="SFLD" id="SFLDG01140">
    <property type="entry name" value="C2.B:_Phosphomannomutase_and_P"/>
    <property type="match status" value="1"/>
</dbReference>
<keyword evidence="2" id="KW-1185">Reference proteome</keyword>
<dbReference type="NCBIfam" id="TIGR01484">
    <property type="entry name" value="HAD-SF-IIB"/>
    <property type="match status" value="1"/>
</dbReference>
<comment type="caution">
    <text evidence="1">The sequence shown here is derived from an EMBL/GenBank/DDBJ whole genome shotgun (WGS) entry which is preliminary data.</text>
</comment>
<dbReference type="GO" id="GO:0016787">
    <property type="term" value="F:hydrolase activity"/>
    <property type="evidence" value="ECO:0007669"/>
    <property type="project" value="UniProtKB-KW"/>
</dbReference>
<dbReference type="EC" id="3.1.3.-" evidence="1"/>
<dbReference type="EC" id="3.-.-.-" evidence="1"/>
<evidence type="ECO:0000313" key="1">
    <source>
        <dbReference type="EMBL" id="MFD1393126.1"/>
    </source>
</evidence>
<accession>A0ABW4B875</accession>
<dbReference type="SUPFAM" id="SSF56784">
    <property type="entry name" value="HAD-like"/>
    <property type="match status" value="1"/>
</dbReference>
<dbReference type="InterPro" id="IPR006379">
    <property type="entry name" value="HAD-SF_hydro_IIB"/>
</dbReference>
<dbReference type="InterPro" id="IPR036412">
    <property type="entry name" value="HAD-like_sf"/>
</dbReference>
<dbReference type="Proteomes" id="UP001597249">
    <property type="component" value="Unassembled WGS sequence"/>
</dbReference>
<dbReference type="Gene3D" id="3.40.50.1000">
    <property type="entry name" value="HAD superfamily/HAD-like"/>
    <property type="match status" value="1"/>
</dbReference>
<dbReference type="Pfam" id="PF08282">
    <property type="entry name" value="Hydrolase_3"/>
    <property type="match status" value="1"/>
</dbReference>
<keyword evidence="1" id="KW-0378">Hydrolase</keyword>
<dbReference type="Gene3D" id="3.30.1240.10">
    <property type="match status" value="1"/>
</dbReference>
<dbReference type="PANTHER" id="PTHR10000:SF23">
    <property type="entry name" value="5-AMINO-6-(5-PHOSPHO-D-RIBITYLAMINO)URACIL PHOSPHATASE YITU"/>
    <property type="match status" value="1"/>
</dbReference>
<dbReference type="PANTHER" id="PTHR10000">
    <property type="entry name" value="PHOSPHOSERINE PHOSPHATASE"/>
    <property type="match status" value="1"/>
</dbReference>
<dbReference type="RefSeq" id="WP_125585094.1">
    <property type="nucleotide sequence ID" value="NZ_JBHTMO010000015.1"/>
</dbReference>
<organism evidence="1 2">
    <name type="scientific">Lacticaseibacillus jixianensis</name>
    <dbReference type="NCBI Taxonomy" id="2486012"/>
    <lineage>
        <taxon>Bacteria</taxon>
        <taxon>Bacillati</taxon>
        <taxon>Bacillota</taxon>
        <taxon>Bacilli</taxon>
        <taxon>Lactobacillales</taxon>
        <taxon>Lactobacillaceae</taxon>
        <taxon>Lacticaseibacillus</taxon>
    </lineage>
</organism>
<dbReference type="NCBIfam" id="TIGR00099">
    <property type="entry name" value="Cof-subfamily"/>
    <property type="match status" value="1"/>
</dbReference>
<gene>
    <name evidence="1" type="ORF">ACFQ3L_05900</name>
</gene>
<sequence length="270" mass="28663">MSPYLIVSDVDGTLAVDNTTITEVTRKVINRLLDAGHEFYLATGRMHALAQTMAQQIGPRAQIIASNGASYDLAGSRVHHTLGADALNAVETTAAANGLTAVYFTDDAVFYVNEPDPAVKAFMYAFAPADGPLPVTQLPDVAALKQHADEIVNGIIFSLTDPQALAEVRSRLAAQDLLHLSASFTNNIELIPKAVDKANAIAELQAKLAIPPQRTIAFGDGKNDIGMLKSAGISVAMGNADPAVKAVARYETAPNTEDGLAQFLTRYFNL</sequence>
<protein>
    <submittedName>
        <fullName evidence="1">HAD family hydrolase</fullName>
        <ecNumber evidence="1">3.-.-.-</ecNumber>
        <ecNumber evidence="1">3.1.3.-</ecNumber>
    </submittedName>
</protein>
<dbReference type="EMBL" id="JBHTMO010000015">
    <property type="protein sequence ID" value="MFD1393126.1"/>
    <property type="molecule type" value="Genomic_DNA"/>
</dbReference>
<evidence type="ECO:0000313" key="2">
    <source>
        <dbReference type="Proteomes" id="UP001597249"/>
    </source>
</evidence>
<dbReference type="SFLD" id="SFLDS00003">
    <property type="entry name" value="Haloacid_Dehalogenase"/>
    <property type="match status" value="1"/>
</dbReference>
<dbReference type="PROSITE" id="PS01229">
    <property type="entry name" value="COF_2"/>
    <property type="match status" value="1"/>
</dbReference>